<dbReference type="RefSeq" id="WP_168412298.1">
    <property type="nucleotide sequence ID" value="NZ_JAAXPW010000013.1"/>
</dbReference>
<organism evidence="1 2">
    <name type="scientific">Ureibacillus thermosphaericus</name>
    <dbReference type="NCBI Taxonomy" id="51173"/>
    <lineage>
        <taxon>Bacteria</taxon>
        <taxon>Bacillati</taxon>
        <taxon>Bacillota</taxon>
        <taxon>Bacilli</taxon>
        <taxon>Bacillales</taxon>
        <taxon>Caryophanaceae</taxon>
        <taxon>Ureibacillus</taxon>
    </lineage>
</organism>
<dbReference type="Proteomes" id="UP000557217">
    <property type="component" value="Unassembled WGS sequence"/>
</dbReference>
<comment type="caution">
    <text evidence="1">The sequence shown here is derived from an EMBL/GenBank/DDBJ whole genome shotgun (WGS) entry which is preliminary data.</text>
</comment>
<dbReference type="AlphaFoldDB" id="A0A840PSX9"/>
<evidence type="ECO:0000313" key="1">
    <source>
        <dbReference type="EMBL" id="MBB5149000.1"/>
    </source>
</evidence>
<sequence>MQEEIDNLLGRKFERKDYEVEKYPHEAYIRLEWVDNFEQIQSYIDLAYQLR</sequence>
<name>A0A840PSX9_URETH</name>
<protein>
    <submittedName>
        <fullName evidence="1">Uncharacterized protein</fullName>
    </submittedName>
</protein>
<keyword evidence="2" id="KW-1185">Reference proteome</keyword>
<gene>
    <name evidence="1" type="ORF">HNR36_001386</name>
</gene>
<accession>A0A840PSX9</accession>
<reference evidence="1 2" key="1">
    <citation type="submission" date="2020-08" db="EMBL/GenBank/DDBJ databases">
        <title>Genomic Encyclopedia of Type Strains, Phase IV (KMG-IV): sequencing the most valuable type-strain genomes for metagenomic binning, comparative biology and taxonomic classification.</title>
        <authorList>
            <person name="Goeker M."/>
        </authorList>
    </citation>
    <scope>NUCLEOTIDE SEQUENCE [LARGE SCALE GENOMIC DNA]</scope>
    <source>
        <strain evidence="1 2">DSM 10633</strain>
    </source>
</reference>
<evidence type="ECO:0000313" key="2">
    <source>
        <dbReference type="Proteomes" id="UP000557217"/>
    </source>
</evidence>
<proteinExistence type="predicted"/>
<dbReference type="EMBL" id="JACHGZ010000013">
    <property type="protein sequence ID" value="MBB5149000.1"/>
    <property type="molecule type" value="Genomic_DNA"/>
</dbReference>